<evidence type="ECO:0000313" key="8">
    <source>
        <dbReference type="Proteomes" id="UP001500393"/>
    </source>
</evidence>
<feature type="domain" description="FAD-binding PCMH-type" evidence="6">
    <location>
        <begin position="49"/>
        <end position="219"/>
    </location>
</feature>
<dbReference type="PANTHER" id="PTHR42973:SF39">
    <property type="entry name" value="FAD-BINDING PCMH-TYPE DOMAIN-CONTAINING PROTEIN"/>
    <property type="match status" value="1"/>
</dbReference>
<dbReference type="PROSITE" id="PS00862">
    <property type="entry name" value="OX2_COVAL_FAD"/>
    <property type="match status" value="1"/>
</dbReference>
<evidence type="ECO:0000313" key="7">
    <source>
        <dbReference type="EMBL" id="GAA1578814.1"/>
    </source>
</evidence>
<dbReference type="Pfam" id="PF08031">
    <property type="entry name" value="BBE"/>
    <property type="match status" value="1"/>
</dbReference>
<dbReference type="InterPro" id="IPR016169">
    <property type="entry name" value="FAD-bd_PCMH_sub2"/>
</dbReference>
<comment type="caution">
    <text evidence="7">The sequence shown here is derived from an EMBL/GenBank/DDBJ whole genome shotgun (WGS) entry which is preliminary data.</text>
</comment>
<dbReference type="InterPro" id="IPR006094">
    <property type="entry name" value="Oxid_FAD_bind_N"/>
</dbReference>
<dbReference type="PANTHER" id="PTHR42973">
    <property type="entry name" value="BINDING OXIDOREDUCTASE, PUTATIVE (AFU_ORTHOLOGUE AFUA_1G17690)-RELATED"/>
    <property type="match status" value="1"/>
</dbReference>
<sequence length="476" mass="50611">MNISVAALDGGKLKVRQTEVEELGTRLRGTALLGDPGNTDGRGVFNAMYTAEPSFTVYCATTSDVVQAVKFARERGLLVAVRGGGHSIAGLSTVDGGMLIDLSAMSAVVVDPERRLVDAQGGALWGHVDRETQLFGLATPGGFVADTGIAGLTLGGGYGHLRRRYGLSCDNVVEAQVVDAEGNIHRASAEANPDLYWALRGGGGNFGLVTSFRYRLHPVGPEVAFAACFHPIENVAELLGSWRSFAASAPDEVSSVFITVTLPENPHVPQPVQGRACAVMAGVHAGDVEDGMKALQPIRDIGTPIFDLSQPMPYTAVQSAFDALYLRGKLRAYWKSQYVDDLSDEVIGVLTDAALSRPAPLSEVNLAHMGGAIGAVGPEDSAFPERSAPFLAAFVGYWDDAAGDDECIAWARSAWDNLARFGTGRSYFNFTGLAGEPPSTAVDTVYGPNLTRLRLVKKAYDPDNFFRRNNNITPAS</sequence>
<gene>
    <name evidence="7" type="ORF">GCM10009789_35580</name>
</gene>
<dbReference type="InterPro" id="IPR012951">
    <property type="entry name" value="BBE"/>
</dbReference>
<evidence type="ECO:0000256" key="3">
    <source>
        <dbReference type="ARBA" id="ARBA00022630"/>
    </source>
</evidence>
<evidence type="ECO:0000256" key="2">
    <source>
        <dbReference type="ARBA" id="ARBA00005466"/>
    </source>
</evidence>
<dbReference type="InterPro" id="IPR050416">
    <property type="entry name" value="FAD-linked_Oxidoreductase"/>
</dbReference>
<protein>
    <submittedName>
        <fullName evidence="7">FAD-binding oxidoreductase</fullName>
    </submittedName>
</protein>
<proteinExistence type="inferred from homology"/>
<dbReference type="InterPro" id="IPR016167">
    <property type="entry name" value="FAD-bd_PCMH_sub1"/>
</dbReference>
<dbReference type="PROSITE" id="PS51387">
    <property type="entry name" value="FAD_PCMH"/>
    <property type="match status" value="1"/>
</dbReference>
<dbReference type="Gene3D" id="3.30.43.10">
    <property type="entry name" value="Uridine Diphospho-n-acetylenolpyruvylglucosamine Reductase, domain 2"/>
    <property type="match status" value="1"/>
</dbReference>
<keyword evidence="8" id="KW-1185">Reference proteome</keyword>
<keyword evidence="3" id="KW-0285">Flavoprotein</keyword>
<dbReference type="RefSeq" id="WP_344215169.1">
    <property type="nucleotide sequence ID" value="NZ_BAAAOS010000020.1"/>
</dbReference>
<keyword evidence="4" id="KW-0274">FAD</keyword>
<reference evidence="7 8" key="1">
    <citation type="journal article" date="2019" name="Int. J. Syst. Evol. Microbiol.">
        <title>The Global Catalogue of Microorganisms (GCM) 10K type strain sequencing project: providing services to taxonomists for standard genome sequencing and annotation.</title>
        <authorList>
            <consortium name="The Broad Institute Genomics Platform"/>
            <consortium name="The Broad Institute Genome Sequencing Center for Infectious Disease"/>
            <person name="Wu L."/>
            <person name="Ma J."/>
        </authorList>
    </citation>
    <scope>NUCLEOTIDE SEQUENCE [LARGE SCALE GENOMIC DNA]</scope>
    <source>
        <strain evidence="7 8">JCM 14969</strain>
    </source>
</reference>
<accession>A0ABN2DLX4</accession>
<dbReference type="InterPro" id="IPR006093">
    <property type="entry name" value="Oxy_OxRdtase_FAD_BS"/>
</dbReference>
<dbReference type="InterPro" id="IPR016166">
    <property type="entry name" value="FAD-bd_PCMH"/>
</dbReference>
<evidence type="ECO:0000259" key="6">
    <source>
        <dbReference type="PROSITE" id="PS51387"/>
    </source>
</evidence>
<dbReference type="Proteomes" id="UP001500393">
    <property type="component" value="Unassembled WGS sequence"/>
</dbReference>
<dbReference type="InterPro" id="IPR036318">
    <property type="entry name" value="FAD-bd_PCMH-like_sf"/>
</dbReference>
<evidence type="ECO:0000256" key="4">
    <source>
        <dbReference type="ARBA" id="ARBA00022827"/>
    </source>
</evidence>
<dbReference type="EMBL" id="BAAAOS010000020">
    <property type="protein sequence ID" value="GAA1578814.1"/>
    <property type="molecule type" value="Genomic_DNA"/>
</dbReference>
<dbReference type="SUPFAM" id="SSF56176">
    <property type="entry name" value="FAD-binding/transporter-associated domain-like"/>
    <property type="match status" value="1"/>
</dbReference>
<dbReference type="Pfam" id="PF01565">
    <property type="entry name" value="FAD_binding_4"/>
    <property type="match status" value="1"/>
</dbReference>
<evidence type="ECO:0000256" key="5">
    <source>
        <dbReference type="ARBA" id="ARBA00023002"/>
    </source>
</evidence>
<dbReference type="Gene3D" id="3.30.465.10">
    <property type="match status" value="1"/>
</dbReference>
<evidence type="ECO:0000256" key="1">
    <source>
        <dbReference type="ARBA" id="ARBA00001974"/>
    </source>
</evidence>
<name>A0ABN2DLX4_9ACTN</name>
<dbReference type="Gene3D" id="3.40.462.20">
    <property type="match status" value="1"/>
</dbReference>
<comment type="cofactor">
    <cofactor evidence="1">
        <name>FAD</name>
        <dbReference type="ChEBI" id="CHEBI:57692"/>
    </cofactor>
</comment>
<comment type="similarity">
    <text evidence="2">Belongs to the oxygen-dependent FAD-linked oxidoreductase family.</text>
</comment>
<keyword evidence="5" id="KW-0560">Oxidoreductase</keyword>
<organism evidence="7 8">
    <name type="scientific">Kribbella sancticallisti</name>
    <dbReference type="NCBI Taxonomy" id="460087"/>
    <lineage>
        <taxon>Bacteria</taxon>
        <taxon>Bacillati</taxon>
        <taxon>Actinomycetota</taxon>
        <taxon>Actinomycetes</taxon>
        <taxon>Propionibacteriales</taxon>
        <taxon>Kribbellaceae</taxon>
        <taxon>Kribbella</taxon>
    </lineage>
</organism>